<feature type="active site" description="Schiff-base intermediate with substrate" evidence="4">
    <location>
        <position position="162"/>
    </location>
</feature>
<evidence type="ECO:0000256" key="1">
    <source>
        <dbReference type="ARBA" id="ARBA00007592"/>
    </source>
</evidence>
<dbReference type="PANTHER" id="PTHR12128">
    <property type="entry name" value="DIHYDRODIPICOLINATE SYNTHASE"/>
    <property type="match status" value="1"/>
</dbReference>
<dbReference type="PRINTS" id="PR00146">
    <property type="entry name" value="DHPICSNTHASE"/>
</dbReference>
<dbReference type="CDD" id="cd00408">
    <property type="entry name" value="DHDPS-like"/>
    <property type="match status" value="1"/>
</dbReference>
<organism evidence="6 7">
    <name type="scientific">Stappia sediminis</name>
    <dbReference type="NCBI Taxonomy" id="2692190"/>
    <lineage>
        <taxon>Bacteria</taxon>
        <taxon>Pseudomonadati</taxon>
        <taxon>Pseudomonadota</taxon>
        <taxon>Alphaproteobacteria</taxon>
        <taxon>Hyphomicrobiales</taxon>
        <taxon>Stappiaceae</taxon>
        <taxon>Stappia</taxon>
    </lineage>
</organism>
<dbReference type="GO" id="GO:0005829">
    <property type="term" value="C:cytosol"/>
    <property type="evidence" value="ECO:0007669"/>
    <property type="project" value="TreeGrafter"/>
</dbReference>
<evidence type="ECO:0000313" key="6">
    <source>
        <dbReference type="EMBL" id="MXN66377.1"/>
    </source>
</evidence>
<accession>A0A7X3S909</accession>
<dbReference type="Proteomes" id="UP000433101">
    <property type="component" value="Unassembled WGS sequence"/>
</dbReference>
<keyword evidence="2 3" id="KW-0456">Lyase</keyword>
<dbReference type="SMART" id="SM01130">
    <property type="entry name" value="DHDPS"/>
    <property type="match status" value="1"/>
</dbReference>
<protein>
    <submittedName>
        <fullName evidence="6">Dihydrodipicolinate synthase family protein</fullName>
    </submittedName>
</protein>
<evidence type="ECO:0000313" key="7">
    <source>
        <dbReference type="Proteomes" id="UP000433101"/>
    </source>
</evidence>
<dbReference type="EMBL" id="WUMV01000007">
    <property type="protein sequence ID" value="MXN66377.1"/>
    <property type="molecule type" value="Genomic_DNA"/>
</dbReference>
<dbReference type="InterPro" id="IPR013785">
    <property type="entry name" value="Aldolase_TIM"/>
</dbReference>
<proteinExistence type="inferred from homology"/>
<name>A0A7X3S909_9HYPH</name>
<sequence length="309" mass="33754">MKFEGIYTPVITPHREDGAIDRDAFAAMIEFLIASGVNGIINGGSTGEYYAQSMEERVEMAALSKEIIGGRVPLIIGTIAIRLPDSIKMAETAAKIGADAILVGSPPYSVPTERENALNALAIDQAADLPIMLYNYPGRMGVNMGEEFLDRVGPSRNFRAIKESSGDINRVHLLACDYPHIQMSCGMDDQALEFFAWGARSWVCGGSNFLPAEHMALWRACAVEGNFDKGRRIMSAMMPLMRVLEQGGKFIQCIKHGCELNGHRAGPPRPPLKPLDEDEKRSLEQVVRVLQQTVAAIDAESTSDTRAAE</sequence>
<comment type="caution">
    <text evidence="6">The sequence shown here is derived from an EMBL/GenBank/DDBJ whole genome shotgun (WGS) entry which is preliminary data.</text>
</comment>
<reference evidence="6 7" key="1">
    <citation type="submission" date="2019-12" db="EMBL/GenBank/DDBJ databases">
        <authorList>
            <person name="Li M."/>
        </authorList>
    </citation>
    <scope>NUCLEOTIDE SEQUENCE [LARGE SCALE GENOMIC DNA]</scope>
    <source>
        <strain evidence="6 7">GBMRC 2046</strain>
    </source>
</reference>
<dbReference type="AlphaFoldDB" id="A0A7X3S909"/>
<dbReference type="RefSeq" id="WP_160776611.1">
    <property type="nucleotide sequence ID" value="NZ_WUMV01000007.1"/>
</dbReference>
<keyword evidence="7" id="KW-1185">Reference proteome</keyword>
<evidence type="ECO:0000256" key="4">
    <source>
        <dbReference type="PIRSR" id="PIRSR001365-1"/>
    </source>
</evidence>
<dbReference type="PANTHER" id="PTHR12128:SF66">
    <property type="entry name" value="4-HYDROXY-2-OXOGLUTARATE ALDOLASE, MITOCHONDRIAL"/>
    <property type="match status" value="1"/>
</dbReference>
<feature type="active site" description="Proton donor/acceptor" evidence="4">
    <location>
        <position position="134"/>
    </location>
</feature>
<dbReference type="InterPro" id="IPR002220">
    <property type="entry name" value="DapA-like"/>
</dbReference>
<dbReference type="SUPFAM" id="SSF51569">
    <property type="entry name" value="Aldolase"/>
    <property type="match status" value="1"/>
</dbReference>
<evidence type="ECO:0000256" key="2">
    <source>
        <dbReference type="ARBA" id="ARBA00023239"/>
    </source>
</evidence>
<dbReference type="Gene3D" id="3.20.20.70">
    <property type="entry name" value="Aldolase class I"/>
    <property type="match status" value="1"/>
</dbReference>
<dbReference type="PIRSF" id="PIRSF001365">
    <property type="entry name" value="DHDPS"/>
    <property type="match status" value="1"/>
</dbReference>
<evidence type="ECO:0000256" key="5">
    <source>
        <dbReference type="PIRSR" id="PIRSR001365-2"/>
    </source>
</evidence>
<feature type="binding site" evidence="5">
    <location>
        <position position="46"/>
    </location>
    <ligand>
        <name>pyruvate</name>
        <dbReference type="ChEBI" id="CHEBI:15361"/>
    </ligand>
</feature>
<feature type="binding site" evidence="5">
    <location>
        <position position="203"/>
    </location>
    <ligand>
        <name>pyruvate</name>
        <dbReference type="ChEBI" id="CHEBI:15361"/>
    </ligand>
</feature>
<gene>
    <name evidence="6" type="ORF">GR183_15790</name>
</gene>
<comment type="similarity">
    <text evidence="1 3">Belongs to the DapA family.</text>
</comment>
<dbReference type="Pfam" id="PF00701">
    <property type="entry name" value="DHDPS"/>
    <property type="match status" value="1"/>
</dbReference>
<dbReference type="GO" id="GO:0008840">
    <property type="term" value="F:4-hydroxy-tetrahydrodipicolinate synthase activity"/>
    <property type="evidence" value="ECO:0007669"/>
    <property type="project" value="TreeGrafter"/>
</dbReference>
<evidence type="ECO:0000256" key="3">
    <source>
        <dbReference type="PIRNR" id="PIRNR001365"/>
    </source>
</evidence>